<reference evidence="2" key="1">
    <citation type="journal article" date="2019" name="Int. J. Syst. Evol. Microbiol.">
        <title>The Global Catalogue of Microorganisms (GCM) 10K type strain sequencing project: providing services to taxonomists for standard genome sequencing and annotation.</title>
        <authorList>
            <consortium name="The Broad Institute Genomics Platform"/>
            <consortium name="The Broad Institute Genome Sequencing Center for Infectious Disease"/>
            <person name="Wu L."/>
            <person name="Ma J."/>
        </authorList>
    </citation>
    <scope>NUCLEOTIDE SEQUENCE [LARGE SCALE GENOMIC DNA]</scope>
    <source>
        <strain evidence="2">CGMCC 1.12286</strain>
    </source>
</reference>
<dbReference type="Proteomes" id="UP001597079">
    <property type="component" value="Unassembled WGS sequence"/>
</dbReference>
<dbReference type="RefSeq" id="WP_377944296.1">
    <property type="nucleotide sequence ID" value="NZ_JBHUCX010000058.1"/>
</dbReference>
<proteinExistence type="predicted"/>
<evidence type="ECO:0000313" key="2">
    <source>
        <dbReference type="Proteomes" id="UP001597079"/>
    </source>
</evidence>
<gene>
    <name evidence="1" type="ORF">ACFSB2_16970</name>
</gene>
<sequence>MLKKEGVFKMQKGTQPAWRLMTDAPIDLNFAIYVACSFDLITDTLPFSREQMWSAYCLEALDVEEHKTLVEQWNQWWNDLVLDRAKLAHDSHQGRWSRHFAPNGHFGDLEVPLRTRCGEVFQSFRDWWGHTAGGQQGVNYWIQLLGFHPIVNQVENEFGRTVRPFGLTVDFVYTGLANVVEVNSTYAIMSVHQPNLSVHNKEWWLAKVRELA</sequence>
<evidence type="ECO:0000313" key="1">
    <source>
        <dbReference type="EMBL" id="MFD1676396.1"/>
    </source>
</evidence>
<protein>
    <submittedName>
        <fullName evidence="1">Uncharacterized protein</fullName>
    </submittedName>
</protein>
<comment type="caution">
    <text evidence="1">The sequence shown here is derived from an EMBL/GenBank/DDBJ whole genome shotgun (WGS) entry which is preliminary data.</text>
</comment>
<name>A0ABW4JJA7_9BACL</name>
<accession>A0ABW4JJA7</accession>
<organism evidence="1 2">
    <name type="scientific">Alicyclobacillus fodiniaquatilis</name>
    <dbReference type="NCBI Taxonomy" id="1661150"/>
    <lineage>
        <taxon>Bacteria</taxon>
        <taxon>Bacillati</taxon>
        <taxon>Bacillota</taxon>
        <taxon>Bacilli</taxon>
        <taxon>Bacillales</taxon>
        <taxon>Alicyclobacillaceae</taxon>
        <taxon>Alicyclobacillus</taxon>
    </lineage>
</organism>
<keyword evidence="2" id="KW-1185">Reference proteome</keyword>
<dbReference type="EMBL" id="JBHUCX010000058">
    <property type="protein sequence ID" value="MFD1676396.1"/>
    <property type="molecule type" value="Genomic_DNA"/>
</dbReference>